<sequence length="192" mass="21593">MAQVAFELNDELSAQEQLSLQQVLPGLAQSVVELQRRRDQDNYERLVQLFLGDATPRSLDVQRARLQAEARRAVFEGSEWLTVNEWAANAGLGANPHATINRWKQARRVFAIRRAGRDYFPRYALDEDFRLLAAMGGVLQVLTGYSDEGLATWFESTSSFLGGRRPRELLGTEPERVIAAARNAVEAEEFLG</sequence>
<dbReference type="AlphaFoldDB" id="A0A936Z350"/>
<dbReference type="Proteomes" id="UP000599109">
    <property type="component" value="Unassembled WGS sequence"/>
</dbReference>
<evidence type="ECO:0000313" key="2">
    <source>
        <dbReference type="Proteomes" id="UP000599109"/>
    </source>
</evidence>
<proteinExistence type="predicted"/>
<dbReference type="EMBL" id="JAEQNE010000007">
    <property type="protein sequence ID" value="MBL0394104.1"/>
    <property type="molecule type" value="Genomic_DNA"/>
</dbReference>
<organism evidence="1 2">
    <name type="scientific">Ramlibacter monticola</name>
    <dbReference type="NCBI Taxonomy" id="1926872"/>
    <lineage>
        <taxon>Bacteria</taxon>
        <taxon>Pseudomonadati</taxon>
        <taxon>Pseudomonadota</taxon>
        <taxon>Betaproteobacteria</taxon>
        <taxon>Burkholderiales</taxon>
        <taxon>Comamonadaceae</taxon>
        <taxon>Ramlibacter</taxon>
    </lineage>
</organism>
<evidence type="ECO:0000313" key="1">
    <source>
        <dbReference type="EMBL" id="MBL0394104.1"/>
    </source>
</evidence>
<reference evidence="1 2" key="1">
    <citation type="journal article" date="2017" name="Int. J. Syst. Evol. Microbiol.">
        <title>Ramlibacter monticola sp. nov., isolated from forest soil.</title>
        <authorList>
            <person name="Chaudhary D.K."/>
            <person name="Kim J."/>
        </authorList>
    </citation>
    <scope>NUCLEOTIDE SEQUENCE [LARGE SCALE GENOMIC DNA]</scope>
    <source>
        <strain evidence="1 2">KACC 19175</strain>
    </source>
</reference>
<dbReference type="RefSeq" id="WP_201676772.1">
    <property type="nucleotide sequence ID" value="NZ_JAEQNE010000007.1"/>
</dbReference>
<protein>
    <recommendedName>
        <fullName evidence="3">DUF2384 domain-containing protein</fullName>
    </recommendedName>
</protein>
<comment type="caution">
    <text evidence="1">The sequence shown here is derived from an EMBL/GenBank/DDBJ whole genome shotgun (WGS) entry which is preliminary data.</text>
</comment>
<gene>
    <name evidence="1" type="ORF">JJ685_23395</name>
</gene>
<evidence type="ECO:0008006" key="3">
    <source>
        <dbReference type="Google" id="ProtNLM"/>
    </source>
</evidence>
<keyword evidence="2" id="KW-1185">Reference proteome</keyword>
<name>A0A936Z350_9BURK</name>
<accession>A0A936Z350</accession>